<organism evidence="2 3">
    <name type="scientific">Silvimonas iriomotensis</name>
    <dbReference type="NCBI Taxonomy" id="449662"/>
    <lineage>
        <taxon>Bacteria</taxon>
        <taxon>Pseudomonadati</taxon>
        <taxon>Pseudomonadota</taxon>
        <taxon>Betaproteobacteria</taxon>
        <taxon>Neisseriales</taxon>
        <taxon>Chitinibacteraceae</taxon>
        <taxon>Silvimonas</taxon>
    </lineage>
</organism>
<dbReference type="Pfam" id="PF08811">
    <property type="entry name" value="DUF1800"/>
    <property type="match status" value="1"/>
</dbReference>
<dbReference type="Proteomes" id="UP000637267">
    <property type="component" value="Unassembled WGS sequence"/>
</dbReference>
<name>A0ABQ2P7G1_9NEIS</name>
<comment type="caution">
    <text evidence="2">The sequence shown here is derived from an EMBL/GenBank/DDBJ whole genome shotgun (WGS) entry which is preliminary data.</text>
</comment>
<feature type="chain" id="PRO_5046380329" description="DUF1800 domain-containing protein" evidence="1">
    <location>
        <begin position="24"/>
        <end position="507"/>
    </location>
</feature>
<feature type="signal peptide" evidence="1">
    <location>
        <begin position="1"/>
        <end position="23"/>
    </location>
</feature>
<accession>A0ABQ2P7G1</accession>
<evidence type="ECO:0000256" key="1">
    <source>
        <dbReference type="SAM" id="SignalP"/>
    </source>
</evidence>
<proteinExistence type="predicted"/>
<evidence type="ECO:0008006" key="4">
    <source>
        <dbReference type="Google" id="ProtNLM"/>
    </source>
</evidence>
<dbReference type="EMBL" id="BMLX01000002">
    <property type="protein sequence ID" value="GGP20085.1"/>
    <property type="molecule type" value="Genomic_DNA"/>
</dbReference>
<keyword evidence="1" id="KW-0732">Signal</keyword>
<keyword evidence="3" id="KW-1185">Reference proteome</keyword>
<sequence length="507" mass="56618">MPLTRPLPLLALTIALISSPALAADAGATLSQPDLDWLQRVTWGVDAATVARFHQLGRSGFLDEQLHPQGDERLPAAVKQQIAALDITRQTPLNYEAQYRALNEQQKNAATDEDKQALQKARNDLGNNTINQAMQRHLLRALYSPDQLQERMTWFWLNHFSVFAGKNNLRTLIPDYEESAIRPHALGHFRDLLTATMQSPAMLVYLDNAQNAAGRINENYAREIMELHTMGVGSGYSQQDVQELARILTGLGVDYNTDNPRLKPELMPLLVRDGAFEFNPQRHDFGNKTFLGQSIAGKGFAEINQVAAILASQPATARFVSRRMATYFMAQTPPERVVDDMARTWQHSDGDLSAVLKALLTSKDFTASLGKQFKDPMAYTLSALRLAYDGRQIINLRPEINWLYGLGEPLYGRLTPDGYPLTAEAWSSSGQMVKRFEIARAIGSGNAGLFDLPDGTKGSGFPMLTNRLYYQVFDPYVSGNTRNALTQANSQQEWNMLLLSSPEFMYD</sequence>
<protein>
    <recommendedName>
        <fullName evidence="4">DUF1800 domain-containing protein</fullName>
    </recommendedName>
</protein>
<reference evidence="3" key="1">
    <citation type="journal article" date="2019" name="Int. J. Syst. Evol. Microbiol.">
        <title>The Global Catalogue of Microorganisms (GCM) 10K type strain sequencing project: providing services to taxonomists for standard genome sequencing and annotation.</title>
        <authorList>
            <consortium name="The Broad Institute Genomics Platform"/>
            <consortium name="The Broad Institute Genome Sequencing Center for Infectious Disease"/>
            <person name="Wu L."/>
            <person name="Ma J."/>
        </authorList>
    </citation>
    <scope>NUCLEOTIDE SEQUENCE [LARGE SCALE GENOMIC DNA]</scope>
    <source>
        <strain evidence="3">CGMCC 1.8859</strain>
    </source>
</reference>
<evidence type="ECO:0000313" key="3">
    <source>
        <dbReference type="Proteomes" id="UP000637267"/>
    </source>
</evidence>
<dbReference type="InterPro" id="IPR014917">
    <property type="entry name" value="DUF1800"/>
</dbReference>
<gene>
    <name evidence="2" type="ORF">GCM10010970_13470</name>
</gene>
<dbReference type="RefSeq" id="WP_229708875.1">
    <property type="nucleotide sequence ID" value="NZ_BMLX01000002.1"/>
</dbReference>
<evidence type="ECO:0000313" key="2">
    <source>
        <dbReference type="EMBL" id="GGP20085.1"/>
    </source>
</evidence>